<evidence type="ECO:0000256" key="2">
    <source>
        <dbReference type="SAM" id="MobiDB-lite"/>
    </source>
</evidence>
<dbReference type="PROSITE" id="PS50966">
    <property type="entry name" value="ZF_SWIM"/>
    <property type="match status" value="1"/>
</dbReference>
<evidence type="ECO:0000313" key="4">
    <source>
        <dbReference type="EMBL" id="MFC4497345.1"/>
    </source>
</evidence>
<keyword evidence="1" id="KW-0863">Zinc-finger</keyword>
<gene>
    <name evidence="4" type="ORF">ACFPA8_24750</name>
</gene>
<evidence type="ECO:0000259" key="3">
    <source>
        <dbReference type="PROSITE" id="PS50966"/>
    </source>
</evidence>
<evidence type="ECO:0000313" key="5">
    <source>
        <dbReference type="Proteomes" id="UP001595997"/>
    </source>
</evidence>
<dbReference type="Pfam" id="PF04434">
    <property type="entry name" value="SWIM"/>
    <property type="match status" value="1"/>
</dbReference>
<accession>A0ABV9AF69</accession>
<dbReference type="PANTHER" id="PTHR38133">
    <property type="entry name" value="SLR1429 PROTEIN"/>
    <property type="match status" value="1"/>
</dbReference>
<feature type="compositionally biased region" description="Pro residues" evidence="2">
    <location>
        <begin position="272"/>
        <end position="297"/>
    </location>
</feature>
<dbReference type="PANTHER" id="PTHR38133:SF1">
    <property type="entry name" value="SLR1429 PROTEIN"/>
    <property type="match status" value="1"/>
</dbReference>
<organism evidence="4 5">
    <name type="scientific">Streptomyces ovatisporus</name>
    <dbReference type="NCBI Taxonomy" id="1128682"/>
    <lineage>
        <taxon>Bacteria</taxon>
        <taxon>Bacillati</taxon>
        <taxon>Actinomycetota</taxon>
        <taxon>Actinomycetes</taxon>
        <taxon>Kitasatosporales</taxon>
        <taxon>Streptomycetaceae</taxon>
        <taxon>Streptomyces</taxon>
    </lineage>
</organism>
<keyword evidence="5" id="KW-1185">Reference proteome</keyword>
<feature type="region of interest" description="Disordered" evidence="2">
    <location>
        <begin position="270"/>
        <end position="302"/>
    </location>
</feature>
<dbReference type="RefSeq" id="WP_386451985.1">
    <property type="nucleotide sequence ID" value="NZ_JBHSFH010000015.1"/>
</dbReference>
<keyword evidence="1" id="KW-0479">Metal-binding</keyword>
<reference evidence="5" key="1">
    <citation type="journal article" date="2019" name="Int. J. Syst. Evol. Microbiol.">
        <title>The Global Catalogue of Microorganisms (GCM) 10K type strain sequencing project: providing services to taxonomists for standard genome sequencing and annotation.</title>
        <authorList>
            <consortium name="The Broad Institute Genomics Platform"/>
            <consortium name="The Broad Institute Genome Sequencing Center for Infectious Disease"/>
            <person name="Wu L."/>
            <person name="Ma J."/>
        </authorList>
    </citation>
    <scope>NUCLEOTIDE SEQUENCE [LARGE SCALE GENOMIC DNA]</scope>
    <source>
        <strain evidence="5">CGMCC 4.7357</strain>
    </source>
</reference>
<feature type="region of interest" description="Disordered" evidence="2">
    <location>
        <begin position="1"/>
        <end position="50"/>
    </location>
</feature>
<protein>
    <submittedName>
        <fullName evidence="4">SWIM zinc finger family protein</fullName>
    </submittedName>
</protein>
<sequence length="475" mass="49997">MSTGYGSADGGRPPGRRDARRDGADGQYGAVPGRRTRGLAPLPPRPGTRGPFAETWWGNAWVRALEESSLDAGRLSRGRTYARGGHVGTITVTPGRIAAPVRGSRPRPYRTVIRLRAFTDREWDAFLDAVTAQPAHIAALLDKDMPRELVGAAESAGVRLLPGPGEVDPGCSCPDSGRPCKHAAALCYQTARFLDADPFVLLLVRGREEEELLDELARRNAALNSRGTARAESTAYGAIAGDARRTDDDSARSGSAPAGVLAREALATSVRPPLPEPLPPPPAPGQPPVLPELPGAPDPSALSFLATDAANRAHAALSDPDSLRPLPGPSDAVRLAATHPGLTGRGTLSARFATLARGTGHTAVSLARAAAAWRQGAEGPVLLETSWDPPAGNFDRARGAFAAAGLPRMSIDRNRLTDPSRTCQLRYGEDDRWYPYRNEGGPGAKGEHGDGEDWWPDGPSDADPVAALTTLLEGG</sequence>
<feature type="compositionally biased region" description="Basic and acidic residues" evidence="2">
    <location>
        <begin position="15"/>
        <end position="24"/>
    </location>
</feature>
<dbReference type="Proteomes" id="UP001595997">
    <property type="component" value="Unassembled WGS sequence"/>
</dbReference>
<dbReference type="EMBL" id="JBHSFH010000015">
    <property type="protein sequence ID" value="MFC4497345.1"/>
    <property type="molecule type" value="Genomic_DNA"/>
</dbReference>
<feature type="domain" description="SWIM-type" evidence="3">
    <location>
        <begin position="156"/>
        <end position="191"/>
    </location>
</feature>
<evidence type="ECO:0000256" key="1">
    <source>
        <dbReference type="PROSITE-ProRule" id="PRU00325"/>
    </source>
</evidence>
<dbReference type="InterPro" id="IPR007527">
    <property type="entry name" value="Znf_SWIM"/>
</dbReference>
<keyword evidence="1" id="KW-0862">Zinc</keyword>
<name>A0ABV9AF69_9ACTN</name>
<feature type="region of interest" description="Disordered" evidence="2">
    <location>
        <begin position="434"/>
        <end position="475"/>
    </location>
</feature>
<proteinExistence type="predicted"/>
<comment type="caution">
    <text evidence="4">The sequence shown here is derived from an EMBL/GenBank/DDBJ whole genome shotgun (WGS) entry which is preliminary data.</text>
</comment>